<reference evidence="1 2" key="1">
    <citation type="submission" date="2021-08" db="EMBL/GenBank/DDBJ databases">
        <authorList>
            <person name="Peeters C."/>
        </authorList>
    </citation>
    <scope>NUCLEOTIDE SEQUENCE [LARGE SCALE GENOMIC DNA]</scope>
    <source>
        <strain evidence="1 2">LMG 32289</strain>
    </source>
</reference>
<sequence length="116" mass="12775">MSAFCVFGMTITHAAKLAEKRLEKNGADVGCKTKEEWRDKVRSAAEVILTNHAPVQVSPTFDAPQFARDWIEVARTTSKIYAPIVMVRTTKVDKHGNTVISKATGQPALGWSPYKA</sequence>
<keyword evidence="2" id="KW-1185">Reference proteome</keyword>
<accession>A0ABM8XC87</accession>
<dbReference type="Proteomes" id="UP000706525">
    <property type="component" value="Unassembled WGS sequence"/>
</dbReference>
<dbReference type="EMBL" id="CAJZAG010000007">
    <property type="protein sequence ID" value="CAG9177619.1"/>
    <property type="molecule type" value="Genomic_DNA"/>
</dbReference>
<evidence type="ECO:0000313" key="1">
    <source>
        <dbReference type="EMBL" id="CAG9177619.1"/>
    </source>
</evidence>
<organism evidence="1 2">
    <name type="scientific">Cupriavidus pampae</name>
    <dbReference type="NCBI Taxonomy" id="659251"/>
    <lineage>
        <taxon>Bacteria</taxon>
        <taxon>Pseudomonadati</taxon>
        <taxon>Pseudomonadota</taxon>
        <taxon>Betaproteobacteria</taxon>
        <taxon>Burkholderiales</taxon>
        <taxon>Burkholderiaceae</taxon>
        <taxon>Cupriavidus</taxon>
    </lineage>
</organism>
<comment type="caution">
    <text evidence="1">The sequence shown here is derived from an EMBL/GenBank/DDBJ whole genome shotgun (WGS) entry which is preliminary data.</text>
</comment>
<protein>
    <submittedName>
        <fullName evidence="1">Uncharacterized protein</fullName>
    </submittedName>
</protein>
<name>A0ABM8XC87_9BURK</name>
<evidence type="ECO:0000313" key="2">
    <source>
        <dbReference type="Proteomes" id="UP000706525"/>
    </source>
</evidence>
<gene>
    <name evidence="1" type="ORF">LMG32289_03858</name>
</gene>
<dbReference type="RefSeq" id="WP_223991144.1">
    <property type="nucleotide sequence ID" value="NZ_CAJZAG010000007.1"/>
</dbReference>
<proteinExistence type="predicted"/>